<reference evidence="1" key="1">
    <citation type="journal article" date="2016" name="Front. Microbiol.">
        <title>Genome Sequence of the Piezophilic, Mesophilic Sulfate-Reducing Bacterium Desulfovibrio indicus J2T.</title>
        <authorList>
            <person name="Cao J."/>
            <person name="Maignien L."/>
            <person name="Shao Z."/>
            <person name="Alain K."/>
            <person name="Jebbar M."/>
        </authorList>
    </citation>
    <scope>NUCLEOTIDE SEQUENCE</scope>
    <source>
        <strain evidence="1">NBRC 103626</strain>
    </source>
</reference>
<evidence type="ECO:0000313" key="1">
    <source>
        <dbReference type="EMBL" id="GJD79907.1"/>
    </source>
</evidence>
<sequence length="106" mass="11556">MRYTVKLAVFPPWKAPVPYETLTEVFATAAGAAEGGTKALERITERELADLAFGLASRSQRVGERWVTVTKVPEGSVHGYLIYDETGVEVSNWTTLDVAVERAAKG</sequence>
<name>A0AA37MBL8_9HYPH</name>
<accession>A0AA37MBL8</accession>
<proteinExistence type="predicted"/>
<keyword evidence="2" id="KW-1185">Reference proteome</keyword>
<reference evidence="1" key="2">
    <citation type="submission" date="2021-08" db="EMBL/GenBank/DDBJ databases">
        <authorList>
            <person name="Tani A."/>
            <person name="Ola A."/>
            <person name="Ogura Y."/>
            <person name="Katsura K."/>
            <person name="Hayashi T."/>
        </authorList>
    </citation>
    <scope>NUCLEOTIDE SEQUENCE</scope>
    <source>
        <strain evidence="1">NBRC 103626</strain>
    </source>
</reference>
<evidence type="ECO:0000313" key="2">
    <source>
        <dbReference type="Proteomes" id="UP001055108"/>
    </source>
</evidence>
<comment type="caution">
    <text evidence="1">The sequence shown here is derived from an EMBL/GenBank/DDBJ whole genome shotgun (WGS) entry which is preliminary data.</text>
</comment>
<gene>
    <name evidence="1" type="ORF">NBEOAGPD_3138</name>
</gene>
<dbReference type="EMBL" id="BPQM01000076">
    <property type="protein sequence ID" value="GJD79907.1"/>
    <property type="molecule type" value="Genomic_DNA"/>
</dbReference>
<dbReference type="RefSeq" id="WP_238303791.1">
    <property type="nucleotide sequence ID" value="NZ_BPQM01000076.1"/>
</dbReference>
<protein>
    <submittedName>
        <fullName evidence="1">Uncharacterized protein</fullName>
    </submittedName>
</protein>
<dbReference type="AlphaFoldDB" id="A0AA37MBL8"/>
<organism evidence="1 2">
    <name type="scientific">Methylobacterium gregans</name>
    <dbReference type="NCBI Taxonomy" id="374424"/>
    <lineage>
        <taxon>Bacteria</taxon>
        <taxon>Pseudomonadati</taxon>
        <taxon>Pseudomonadota</taxon>
        <taxon>Alphaproteobacteria</taxon>
        <taxon>Hyphomicrobiales</taxon>
        <taxon>Methylobacteriaceae</taxon>
        <taxon>Methylobacterium</taxon>
    </lineage>
</organism>
<dbReference type="Proteomes" id="UP001055108">
    <property type="component" value="Unassembled WGS sequence"/>
</dbReference>